<organism evidence="5 6">
    <name type="scientific">Asbolus verrucosus</name>
    <name type="common">Desert ironclad beetle</name>
    <dbReference type="NCBI Taxonomy" id="1661398"/>
    <lineage>
        <taxon>Eukaryota</taxon>
        <taxon>Metazoa</taxon>
        <taxon>Ecdysozoa</taxon>
        <taxon>Arthropoda</taxon>
        <taxon>Hexapoda</taxon>
        <taxon>Insecta</taxon>
        <taxon>Pterygota</taxon>
        <taxon>Neoptera</taxon>
        <taxon>Endopterygota</taxon>
        <taxon>Coleoptera</taxon>
        <taxon>Polyphaga</taxon>
        <taxon>Cucujiformia</taxon>
        <taxon>Tenebrionidae</taxon>
        <taxon>Pimeliinae</taxon>
        <taxon>Asbolus</taxon>
    </lineage>
</organism>
<name>A0A482VV08_ASBVE</name>
<dbReference type="GO" id="GO:0046935">
    <property type="term" value="F:1-phosphatidylinositol-3-kinase regulator activity"/>
    <property type="evidence" value="ECO:0007669"/>
    <property type="project" value="TreeGrafter"/>
</dbReference>
<evidence type="ECO:0000259" key="4">
    <source>
        <dbReference type="PROSITE" id="PS50001"/>
    </source>
</evidence>
<gene>
    <name evidence="5" type="ORF">BDFB_011886</name>
</gene>
<feature type="domain" description="SH2" evidence="4">
    <location>
        <begin position="210"/>
        <end position="283"/>
    </location>
</feature>
<keyword evidence="1 2" id="KW-0727">SH2 domain</keyword>
<dbReference type="Pfam" id="PF00017">
    <property type="entry name" value="SH2"/>
    <property type="match status" value="1"/>
</dbReference>
<dbReference type="STRING" id="1661398.A0A482VV08"/>
<dbReference type="Proteomes" id="UP000292052">
    <property type="component" value="Unassembled WGS sequence"/>
</dbReference>
<feature type="region of interest" description="Disordered" evidence="3">
    <location>
        <begin position="44"/>
        <end position="65"/>
    </location>
</feature>
<dbReference type="PROSITE" id="PS50001">
    <property type="entry name" value="SH2"/>
    <property type="match status" value="1"/>
</dbReference>
<protein>
    <submittedName>
        <fullName evidence="5">SH2 domain containing protein</fullName>
    </submittedName>
</protein>
<evidence type="ECO:0000313" key="5">
    <source>
        <dbReference type="EMBL" id="RZC36067.1"/>
    </source>
</evidence>
<dbReference type="Gene3D" id="3.30.505.10">
    <property type="entry name" value="SH2 domain"/>
    <property type="match status" value="1"/>
</dbReference>
<dbReference type="InterPro" id="IPR000980">
    <property type="entry name" value="SH2"/>
</dbReference>
<evidence type="ECO:0000256" key="1">
    <source>
        <dbReference type="ARBA" id="ARBA00022999"/>
    </source>
</evidence>
<dbReference type="SMART" id="SM00252">
    <property type="entry name" value="SH2"/>
    <property type="match status" value="1"/>
</dbReference>
<proteinExistence type="predicted"/>
<evidence type="ECO:0000313" key="6">
    <source>
        <dbReference type="Proteomes" id="UP000292052"/>
    </source>
</evidence>
<evidence type="ECO:0000256" key="3">
    <source>
        <dbReference type="SAM" id="MobiDB-lite"/>
    </source>
</evidence>
<dbReference type="OrthoDB" id="6426624at2759"/>
<evidence type="ECO:0000256" key="2">
    <source>
        <dbReference type="PROSITE-ProRule" id="PRU00191"/>
    </source>
</evidence>
<dbReference type="InterPro" id="IPR036860">
    <property type="entry name" value="SH2_dom_sf"/>
</dbReference>
<dbReference type="AlphaFoldDB" id="A0A482VV08"/>
<dbReference type="GO" id="GO:0005942">
    <property type="term" value="C:phosphatidylinositol 3-kinase complex"/>
    <property type="evidence" value="ECO:0007669"/>
    <property type="project" value="TreeGrafter"/>
</dbReference>
<reference evidence="5 6" key="1">
    <citation type="submission" date="2017-03" db="EMBL/GenBank/DDBJ databases">
        <title>Genome of the blue death feigning beetle - Asbolus verrucosus.</title>
        <authorList>
            <person name="Rider S.D."/>
        </authorList>
    </citation>
    <scope>NUCLEOTIDE SEQUENCE [LARGE SCALE GENOMIC DNA]</scope>
    <source>
        <strain evidence="5">Butters</strain>
        <tissue evidence="5">Head and leg muscle</tissue>
    </source>
</reference>
<accession>A0A482VV08</accession>
<dbReference type="SUPFAM" id="SSF55550">
    <property type="entry name" value="SH2 domain"/>
    <property type="match status" value="1"/>
</dbReference>
<dbReference type="GO" id="GO:0046854">
    <property type="term" value="P:phosphatidylinositol phosphate biosynthetic process"/>
    <property type="evidence" value="ECO:0007669"/>
    <property type="project" value="TreeGrafter"/>
</dbReference>
<comment type="caution">
    <text evidence="5">The sequence shown here is derived from an EMBL/GenBank/DDBJ whole genome shotgun (WGS) entry which is preliminary data.</text>
</comment>
<keyword evidence="6" id="KW-1185">Reference proteome</keyword>
<dbReference type="PANTHER" id="PTHR10155:SF5">
    <property type="entry name" value="SUPPRESSOR OF CYTOKINE SIGNALING 7"/>
    <property type="match status" value="1"/>
</dbReference>
<dbReference type="EMBL" id="QDEB01065521">
    <property type="protein sequence ID" value="RZC36067.1"/>
    <property type="molecule type" value="Genomic_DNA"/>
</dbReference>
<feature type="non-terminal residue" evidence="5">
    <location>
        <position position="1"/>
    </location>
</feature>
<sequence>YHWCLHKEHKRYSVAGTSAPMEGEPIHMTLQEVRHYLQILYSSSSDSSDHKERNSKPKPSLIVTTENKYTTERNNALAHKEVNCVTNANGRTKKSTFLINVNNKKVKDSCDNITKPDKRKKAPAKFSFKQTVGNIFRFKRFLSPEHVKCDVSVVQEESNYINNTNSVEETRSNISCRALPPLPPKEEEETLEEQTLDFATSIQRVKDYGWYWGPLPTEVAEKILSNEPDGSFIVRDSSDDHYIFSLTFKLNNCVRHVRIDHDQGILYTIYSESECCNFEFFFR</sequence>
<dbReference type="PANTHER" id="PTHR10155">
    <property type="entry name" value="PHOSPHATIDYLINOSITOL 3-KINASE REGULATORY SUBUNIT"/>
    <property type="match status" value="1"/>
</dbReference>